<comment type="caution">
    <text evidence="9">The sequence shown here is derived from an EMBL/GenBank/DDBJ whole genome shotgun (WGS) entry which is preliminary data.</text>
</comment>
<dbReference type="InterPro" id="IPR006458">
    <property type="entry name" value="Ovate_C"/>
</dbReference>
<evidence type="ECO:0000256" key="2">
    <source>
        <dbReference type="ARBA" id="ARBA00022491"/>
    </source>
</evidence>
<dbReference type="NCBIfam" id="TIGR01568">
    <property type="entry name" value="A_thal_3678"/>
    <property type="match status" value="1"/>
</dbReference>
<name>A0AAV3NXD9_LITER</name>
<keyword evidence="2 6" id="KW-0678">Repressor</keyword>
<keyword evidence="3 6" id="KW-0805">Transcription regulation</keyword>
<evidence type="ECO:0000256" key="5">
    <source>
        <dbReference type="ARBA" id="ARBA00023242"/>
    </source>
</evidence>
<keyword evidence="4 6" id="KW-0804">Transcription</keyword>
<dbReference type="Pfam" id="PF04844">
    <property type="entry name" value="Ovate"/>
    <property type="match status" value="1"/>
</dbReference>
<comment type="function">
    <text evidence="6">Transcriptional repressor that regulates multiple aspects of plant growth and development.</text>
</comment>
<feature type="domain" description="OVATE" evidence="8">
    <location>
        <begin position="355"/>
        <end position="414"/>
    </location>
</feature>
<evidence type="ECO:0000256" key="1">
    <source>
        <dbReference type="ARBA" id="ARBA00004123"/>
    </source>
</evidence>
<dbReference type="GO" id="GO:0045892">
    <property type="term" value="P:negative regulation of DNA-templated transcription"/>
    <property type="evidence" value="ECO:0007669"/>
    <property type="project" value="UniProtKB-UniRule"/>
</dbReference>
<dbReference type="Proteomes" id="UP001454036">
    <property type="component" value="Unassembled WGS sequence"/>
</dbReference>
<dbReference type="PANTHER" id="PTHR33057:SF82">
    <property type="entry name" value="TRANSCRIPTION REPRESSOR OFP5"/>
    <property type="match status" value="1"/>
</dbReference>
<organism evidence="9 10">
    <name type="scientific">Lithospermum erythrorhizon</name>
    <name type="common">Purple gromwell</name>
    <name type="synonym">Lithospermum officinale var. erythrorhizon</name>
    <dbReference type="NCBI Taxonomy" id="34254"/>
    <lineage>
        <taxon>Eukaryota</taxon>
        <taxon>Viridiplantae</taxon>
        <taxon>Streptophyta</taxon>
        <taxon>Embryophyta</taxon>
        <taxon>Tracheophyta</taxon>
        <taxon>Spermatophyta</taxon>
        <taxon>Magnoliopsida</taxon>
        <taxon>eudicotyledons</taxon>
        <taxon>Gunneridae</taxon>
        <taxon>Pentapetalae</taxon>
        <taxon>asterids</taxon>
        <taxon>lamiids</taxon>
        <taxon>Boraginales</taxon>
        <taxon>Boraginaceae</taxon>
        <taxon>Boraginoideae</taxon>
        <taxon>Lithospermeae</taxon>
        <taxon>Lithospermum</taxon>
    </lineage>
</organism>
<dbReference type="EMBL" id="BAABME010000602">
    <property type="protein sequence ID" value="GAA0144089.1"/>
    <property type="molecule type" value="Genomic_DNA"/>
</dbReference>
<evidence type="ECO:0000259" key="8">
    <source>
        <dbReference type="PROSITE" id="PS51754"/>
    </source>
</evidence>
<dbReference type="GO" id="GO:0005634">
    <property type="term" value="C:nucleus"/>
    <property type="evidence" value="ECO:0007669"/>
    <property type="project" value="UniProtKB-SubCell"/>
</dbReference>
<evidence type="ECO:0000256" key="7">
    <source>
        <dbReference type="SAM" id="MobiDB-lite"/>
    </source>
</evidence>
<sequence>MKWGKRGMHSPPTYLINHVFPISWLMKLKRKSGSFRPGTEQAKCKGKIPEMARCSSMPTKWKEGRFYSGSDDLYWRLSFGDDTLEDKKCRDVRSLWYDSDDEFSLPKSRCKSSKPREVNRLTVPEIKDITKKQYKVIHMQEKDQLKGMKVREQNIIAQAGYARKDQEQRSFDRRVLKEKKSNMSKRYLEEKERALQLAQENIFKNEPLKTVKLRDELQKSRVIDHGRKSNLICPSCSSRMANENCIFDYLDLEDANANPEEEFSSEMQKLQSKKINEIVPKNEHHRLSVHVSRPVRIKGRKSSRKMNSPSRKNAAKNECKTKATGDMKKGTRKKRIIKDTDIGVEAETVFDSYAVKKSSHDPQQDFRDSMLEMIIDQEIKQPEELEELLVCYLTHNCDEYHDLIIKVFQQVWFDLNQVYIAAA</sequence>
<protein>
    <recommendedName>
        <fullName evidence="6">Transcription repressor</fullName>
    </recommendedName>
    <alternativeName>
        <fullName evidence="6">Ovate family protein</fullName>
    </alternativeName>
</protein>
<gene>
    <name evidence="9" type="ORF">LIER_04620</name>
</gene>
<dbReference type="AlphaFoldDB" id="A0AAV3NXD9"/>
<feature type="region of interest" description="Disordered" evidence="7">
    <location>
        <begin position="296"/>
        <end position="332"/>
    </location>
</feature>
<reference evidence="9 10" key="1">
    <citation type="submission" date="2024-01" db="EMBL/GenBank/DDBJ databases">
        <title>The complete chloroplast genome sequence of Lithospermum erythrorhizon: insights into the phylogenetic relationship among Boraginaceae species and the maternal lineages of purple gromwells.</title>
        <authorList>
            <person name="Okada T."/>
            <person name="Watanabe K."/>
        </authorList>
    </citation>
    <scope>NUCLEOTIDE SEQUENCE [LARGE SCALE GENOMIC DNA]</scope>
</reference>
<dbReference type="PROSITE" id="PS51754">
    <property type="entry name" value="OVATE"/>
    <property type="match status" value="1"/>
</dbReference>
<feature type="compositionally biased region" description="Basic and acidic residues" evidence="7">
    <location>
        <begin position="315"/>
        <end position="329"/>
    </location>
</feature>
<keyword evidence="5 6" id="KW-0539">Nucleus</keyword>
<evidence type="ECO:0000313" key="10">
    <source>
        <dbReference type="Proteomes" id="UP001454036"/>
    </source>
</evidence>
<comment type="subcellular location">
    <subcellularLocation>
        <location evidence="1 6">Nucleus</location>
    </subcellularLocation>
</comment>
<evidence type="ECO:0000313" key="9">
    <source>
        <dbReference type="EMBL" id="GAA0144089.1"/>
    </source>
</evidence>
<keyword evidence="10" id="KW-1185">Reference proteome</keyword>
<dbReference type="PANTHER" id="PTHR33057">
    <property type="entry name" value="TRANSCRIPTION REPRESSOR OFP7-RELATED"/>
    <property type="match status" value="1"/>
</dbReference>
<evidence type="ECO:0000256" key="6">
    <source>
        <dbReference type="RuleBase" id="RU367028"/>
    </source>
</evidence>
<evidence type="ECO:0000256" key="4">
    <source>
        <dbReference type="ARBA" id="ARBA00023163"/>
    </source>
</evidence>
<dbReference type="InterPro" id="IPR038933">
    <property type="entry name" value="Ovate"/>
</dbReference>
<evidence type="ECO:0000256" key="3">
    <source>
        <dbReference type="ARBA" id="ARBA00023015"/>
    </source>
</evidence>
<accession>A0AAV3NXD9</accession>
<proteinExistence type="predicted"/>